<name>A0AAV8SLT5_9ROSI</name>
<organism evidence="2 3">
    <name type="scientific">Erythroxylum novogranatense</name>
    <dbReference type="NCBI Taxonomy" id="1862640"/>
    <lineage>
        <taxon>Eukaryota</taxon>
        <taxon>Viridiplantae</taxon>
        <taxon>Streptophyta</taxon>
        <taxon>Embryophyta</taxon>
        <taxon>Tracheophyta</taxon>
        <taxon>Spermatophyta</taxon>
        <taxon>Magnoliopsida</taxon>
        <taxon>eudicotyledons</taxon>
        <taxon>Gunneridae</taxon>
        <taxon>Pentapetalae</taxon>
        <taxon>rosids</taxon>
        <taxon>fabids</taxon>
        <taxon>Malpighiales</taxon>
        <taxon>Erythroxylaceae</taxon>
        <taxon>Erythroxylum</taxon>
    </lineage>
</organism>
<dbReference type="PANTHER" id="PTHR35300">
    <property type="entry name" value="COACTIVATOR CBP, KIX DOMAIN-CONTAINING PROTEIN-RELATED"/>
    <property type="match status" value="1"/>
</dbReference>
<sequence length="450" mass="50235">MPRPGPRPYECVKKAWHSDRHQPMRGSIIQQIFRLVHKTHSTATKKNREWQAKLPIVVLRAEEIIYSKANSEVLNVLVVSARPFSYMSVFSFLVKSLCFNAQAEYLDLETLWDRVNDAIDTIIRRDESSETGDLLPPCVEAALNLGCFPVRASRSQRHSNVRSYLSPRVHEPVPAPSRASDKANNEICPRLPLHSSNQMNFARAAPSANPIIPALESNHHVARTSCVSSPCSYPYLYRNLPPPGLMTRETNMGQQTYMQLNSGSVYPLYYGDHHQMGAPQLTSQAPEKLNTIFVGKPVGMSVAEPAEMVVLQNFLSHSGGEVASEVATQADLSNTHEKPPGTECDLSLRLSITPNTCINMERSLAQETLGAASNSSRDKSKFIDPLPQNNEEFCFFPGRVPNQSLESCSLKLLSNGEDQYLDAAIRKRKAPFTDNLENGQFCWQSEFPFS</sequence>
<keyword evidence="3" id="KW-1185">Reference proteome</keyword>
<evidence type="ECO:0000256" key="1">
    <source>
        <dbReference type="SAM" id="MobiDB-lite"/>
    </source>
</evidence>
<evidence type="ECO:0000313" key="3">
    <source>
        <dbReference type="Proteomes" id="UP001159364"/>
    </source>
</evidence>
<proteinExistence type="predicted"/>
<dbReference type="Proteomes" id="UP001159364">
    <property type="component" value="Linkage Group LG10"/>
</dbReference>
<protein>
    <submittedName>
        <fullName evidence="2">Uncharacterized protein</fullName>
    </submittedName>
</protein>
<feature type="region of interest" description="Disordered" evidence="1">
    <location>
        <begin position="161"/>
        <end position="182"/>
    </location>
</feature>
<comment type="caution">
    <text evidence="2">The sequence shown here is derived from an EMBL/GenBank/DDBJ whole genome shotgun (WGS) entry which is preliminary data.</text>
</comment>
<dbReference type="PANTHER" id="PTHR35300:SF4">
    <property type="entry name" value="HISTONE ACETYLTRANSFERASE"/>
    <property type="match status" value="1"/>
</dbReference>
<reference evidence="2 3" key="1">
    <citation type="submission" date="2021-09" db="EMBL/GenBank/DDBJ databases">
        <title>Genomic insights and catalytic innovation underlie evolution of tropane alkaloids biosynthesis.</title>
        <authorList>
            <person name="Wang Y.-J."/>
            <person name="Tian T."/>
            <person name="Huang J.-P."/>
            <person name="Huang S.-X."/>
        </authorList>
    </citation>
    <scope>NUCLEOTIDE SEQUENCE [LARGE SCALE GENOMIC DNA]</scope>
    <source>
        <strain evidence="2">KIB-2018</strain>
        <tissue evidence="2">Leaf</tissue>
    </source>
</reference>
<gene>
    <name evidence="2" type="ORF">K2173_017860</name>
</gene>
<dbReference type="AlphaFoldDB" id="A0AAV8SLT5"/>
<accession>A0AAV8SLT5</accession>
<evidence type="ECO:0000313" key="2">
    <source>
        <dbReference type="EMBL" id="KAJ8753246.1"/>
    </source>
</evidence>
<dbReference type="EMBL" id="JAIWQS010000010">
    <property type="protein sequence ID" value="KAJ8753246.1"/>
    <property type="molecule type" value="Genomic_DNA"/>
</dbReference>